<evidence type="ECO:0000313" key="2">
    <source>
        <dbReference type="Proteomes" id="UP000640299"/>
    </source>
</evidence>
<organism evidence="1 2">
    <name type="scientific">Mammaliicoccus sciuri</name>
    <name type="common">Staphylococcus sciuri</name>
    <dbReference type="NCBI Taxonomy" id="1296"/>
    <lineage>
        <taxon>Bacteria</taxon>
        <taxon>Bacillati</taxon>
        <taxon>Bacillota</taxon>
        <taxon>Bacilli</taxon>
        <taxon>Bacillales</taxon>
        <taxon>Staphylococcaceae</taxon>
        <taxon>Mammaliicoccus</taxon>
    </lineage>
</organism>
<gene>
    <name evidence="1" type="ORF">JRU67_12855</name>
</gene>
<dbReference type="AlphaFoldDB" id="A0AB37HM06"/>
<accession>A0AB37HM06</accession>
<proteinExistence type="predicted"/>
<evidence type="ECO:0000313" key="1">
    <source>
        <dbReference type="EMBL" id="QRN90924.1"/>
    </source>
</evidence>
<name>A0AB37HM06_MAMSC</name>
<dbReference type="RefSeq" id="WP_160166431.1">
    <property type="nucleotide sequence ID" value="NZ_CP065795.1"/>
</dbReference>
<dbReference type="Proteomes" id="UP000640299">
    <property type="component" value="Chromosome"/>
</dbReference>
<reference evidence="1" key="1">
    <citation type="submission" date="2021-02" db="EMBL/GenBank/DDBJ databases">
        <title>cfr and optrA-positive Staphylococcus spp.</title>
        <authorList>
            <person name="Chen L."/>
        </authorList>
    </citation>
    <scope>NUCLEOTIDE SEQUENCE</scope>
    <source>
        <strain evidence="1">GDQ20D70P</strain>
    </source>
</reference>
<protein>
    <submittedName>
        <fullName evidence="1">Uncharacterized protein</fullName>
    </submittedName>
</protein>
<sequence>MSQKEICIIGTPHIRLDQSNQYFLETYQRYLEDAKVILNKLQQYNPDLIAIE</sequence>
<dbReference type="EMBL" id="CP069389">
    <property type="protein sequence ID" value="QRN90924.1"/>
    <property type="molecule type" value="Genomic_DNA"/>
</dbReference>